<organism evidence="2 3">
    <name type="scientific">Comamonas odontotermitis</name>
    <dbReference type="NCBI Taxonomy" id="379895"/>
    <lineage>
        <taxon>Bacteria</taxon>
        <taxon>Pseudomonadati</taxon>
        <taxon>Pseudomonadota</taxon>
        <taxon>Betaproteobacteria</taxon>
        <taxon>Burkholderiales</taxon>
        <taxon>Comamonadaceae</taxon>
        <taxon>Comamonas</taxon>
    </lineage>
</organism>
<dbReference type="EMBL" id="JACHKZ010000015">
    <property type="protein sequence ID" value="MBB6578482.1"/>
    <property type="molecule type" value="Genomic_DNA"/>
</dbReference>
<protein>
    <submittedName>
        <fullName evidence="2">Uncharacterized protein</fullName>
    </submittedName>
</protein>
<evidence type="ECO:0000256" key="1">
    <source>
        <dbReference type="SAM" id="MobiDB-lite"/>
    </source>
</evidence>
<gene>
    <name evidence="2" type="ORF">HNP33_002564</name>
</gene>
<evidence type="ECO:0000313" key="2">
    <source>
        <dbReference type="EMBL" id="MBB6578482.1"/>
    </source>
</evidence>
<accession>A0ABR6RH54</accession>
<dbReference type="Proteomes" id="UP000562492">
    <property type="component" value="Unassembled WGS sequence"/>
</dbReference>
<proteinExistence type="predicted"/>
<comment type="caution">
    <text evidence="2">The sequence shown here is derived from an EMBL/GenBank/DDBJ whole genome shotgun (WGS) entry which is preliminary data.</text>
</comment>
<keyword evidence="3" id="KW-1185">Reference proteome</keyword>
<dbReference type="RefSeq" id="WP_184708984.1">
    <property type="nucleotide sequence ID" value="NZ_JACHKZ010000015.1"/>
</dbReference>
<sequence>MIVKPIRLYTYVAVGLLGLTLGSIAAWNVQSWRLGAQVSQVETKEANGRASRAEAARTDETQTAQLESKHAQSTIYNADKLATLKTGIAVDVRSELERAHRLQLSADSRAATYRAQAEADATARRDLADKASALDRQLAEGVGVVAELGGALKQRDAEVAALCDQVSIERGLNGDAGDRACRGQ</sequence>
<evidence type="ECO:0000313" key="3">
    <source>
        <dbReference type="Proteomes" id="UP000562492"/>
    </source>
</evidence>
<feature type="compositionally biased region" description="Basic and acidic residues" evidence="1">
    <location>
        <begin position="45"/>
        <end position="60"/>
    </location>
</feature>
<feature type="region of interest" description="Disordered" evidence="1">
    <location>
        <begin position="45"/>
        <end position="65"/>
    </location>
</feature>
<reference evidence="2 3" key="1">
    <citation type="submission" date="2020-08" db="EMBL/GenBank/DDBJ databases">
        <title>Functional genomics of gut bacteria from endangered species of beetles.</title>
        <authorList>
            <person name="Carlos-Shanley C."/>
        </authorList>
    </citation>
    <scope>NUCLEOTIDE SEQUENCE [LARGE SCALE GENOMIC DNA]</scope>
    <source>
        <strain evidence="2 3">S00124</strain>
    </source>
</reference>
<name>A0ABR6RH54_9BURK</name>